<evidence type="ECO:0000256" key="1">
    <source>
        <dbReference type="SAM" id="MobiDB-lite"/>
    </source>
</evidence>
<name>A0ABD1Z4Z2_9MARC</name>
<feature type="region of interest" description="Disordered" evidence="1">
    <location>
        <begin position="63"/>
        <end position="88"/>
    </location>
</feature>
<evidence type="ECO:0000313" key="2">
    <source>
        <dbReference type="EMBL" id="KAL2642851.1"/>
    </source>
</evidence>
<evidence type="ECO:0000313" key="3">
    <source>
        <dbReference type="Proteomes" id="UP001605036"/>
    </source>
</evidence>
<keyword evidence="3" id="KW-1185">Reference proteome</keyword>
<reference evidence="2 3" key="1">
    <citation type="submission" date="2024-09" db="EMBL/GenBank/DDBJ databases">
        <title>Chromosome-scale assembly of Riccia fluitans.</title>
        <authorList>
            <person name="Paukszto L."/>
            <person name="Sawicki J."/>
            <person name="Karawczyk K."/>
            <person name="Piernik-Szablinska J."/>
            <person name="Szczecinska M."/>
            <person name="Mazdziarz M."/>
        </authorList>
    </citation>
    <scope>NUCLEOTIDE SEQUENCE [LARGE SCALE GENOMIC DNA]</scope>
    <source>
        <strain evidence="2">Rf_01</strain>
        <tissue evidence="2">Aerial parts of the thallus</tissue>
    </source>
</reference>
<feature type="compositionally biased region" description="Basic and acidic residues" evidence="1">
    <location>
        <begin position="75"/>
        <end position="88"/>
    </location>
</feature>
<gene>
    <name evidence="2" type="ORF">R1flu_010438</name>
</gene>
<organism evidence="2 3">
    <name type="scientific">Riccia fluitans</name>
    <dbReference type="NCBI Taxonomy" id="41844"/>
    <lineage>
        <taxon>Eukaryota</taxon>
        <taxon>Viridiplantae</taxon>
        <taxon>Streptophyta</taxon>
        <taxon>Embryophyta</taxon>
        <taxon>Marchantiophyta</taxon>
        <taxon>Marchantiopsida</taxon>
        <taxon>Marchantiidae</taxon>
        <taxon>Marchantiales</taxon>
        <taxon>Ricciaceae</taxon>
        <taxon>Riccia</taxon>
    </lineage>
</organism>
<sequence length="128" mass="14698">MDGYPALVAAVGNLPTIVSAKGIFFRSFTRTTEYCRLERLPGRMLIQQREEEYISEIAEFRSDKQRLSDDVSNGHNDDRENTTSKETKPRPILFAFGLLRSTLDLHSTEYHNLGKKILLTETQLSFNE</sequence>
<dbReference type="AlphaFoldDB" id="A0ABD1Z4Z2"/>
<dbReference type="Proteomes" id="UP001605036">
    <property type="component" value="Unassembled WGS sequence"/>
</dbReference>
<dbReference type="EMBL" id="JBHFFA010000002">
    <property type="protein sequence ID" value="KAL2642851.1"/>
    <property type="molecule type" value="Genomic_DNA"/>
</dbReference>
<proteinExistence type="predicted"/>
<accession>A0ABD1Z4Z2</accession>
<protein>
    <submittedName>
        <fullName evidence="2">Uncharacterized protein</fullName>
    </submittedName>
</protein>
<comment type="caution">
    <text evidence="2">The sequence shown here is derived from an EMBL/GenBank/DDBJ whole genome shotgun (WGS) entry which is preliminary data.</text>
</comment>